<feature type="transmembrane region" description="Helical" evidence="1">
    <location>
        <begin position="28"/>
        <end position="49"/>
    </location>
</feature>
<sequence length="228" mass="25481">MVLSEVIGSRVEADKVRKMRNLLNMTRVFAALIFIAALALVISSIDTSIWDFRSFWYSLKFFVFIFEILFLLLGYGIAYMLGYDDSGAVALMDSFHSAVFGGGETIMGVEIEQIILNPLDFFAQPNLFEPLYSFFIMIILFIALIAGLGFLRECNPALSAISFFGMNIVLGLASLSGKLLIDIDFSSGNITQMIFSKLVITAFLIYFSLELSFQASYVYNVIGPNIHR</sequence>
<feature type="non-terminal residue" evidence="2">
    <location>
        <position position="228"/>
    </location>
</feature>
<dbReference type="EMBL" id="BARV01007787">
    <property type="protein sequence ID" value="GAI12733.1"/>
    <property type="molecule type" value="Genomic_DNA"/>
</dbReference>
<gene>
    <name evidence="2" type="ORF">S06H3_15800</name>
</gene>
<protein>
    <submittedName>
        <fullName evidence="2">Uncharacterized protein</fullName>
    </submittedName>
</protein>
<evidence type="ECO:0000313" key="2">
    <source>
        <dbReference type="EMBL" id="GAI12733.1"/>
    </source>
</evidence>
<feature type="transmembrane region" description="Helical" evidence="1">
    <location>
        <begin position="158"/>
        <end position="177"/>
    </location>
</feature>
<organism evidence="2">
    <name type="scientific">marine sediment metagenome</name>
    <dbReference type="NCBI Taxonomy" id="412755"/>
    <lineage>
        <taxon>unclassified sequences</taxon>
        <taxon>metagenomes</taxon>
        <taxon>ecological metagenomes</taxon>
    </lineage>
</organism>
<reference evidence="2" key="1">
    <citation type="journal article" date="2014" name="Front. Microbiol.">
        <title>High frequency of phylogenetically diverse reductive dehalogenase-homologous genes in deep subseafloor sedimentary metagenomes.</title>
        <authorList>
            <person name="Kawai M."/>
            <person name="Futagami T."/>
            <person name="Toyoda A."/>
            <person name="Takaki Y."/>
            <person name="Nishi S."/>
            <person name="Hori S."/>
            <person name="Arai W."/>
            <person name="Tsubouchi T."/>
            <person name="Morono Y."/>
            <person name="Uchiyama I."/>
            <person name="Ito T."/>
            <person name="Fujiyama A."/>
            <person name="Inagaki F."/>
            <person name="Takami H."/>
        </authorList>
    </citation>
    <scope>NUCLEOTIDE SEQUENCE</scope>
    <source>
        <strain evidence="2">Expedition CK06-06</strain>
    </source>
</reference>
<feature type="transmembrane region" description="Helical" evidence="1">
    <location>
        <begin position="131"/>
        <end position="151"/>
    </location>
</feature>
<proteinExistence type="predicted"/>
<dbReference type="AlphaFoldDB" id="X1L181"/>
<feature type="transmembrane region" description="Helical" evidence="1">
    <location>
        <begin position="189"/>
        <end position="209"/>
    </location>
</feature>
<comment type="caution">
    <text evidence="2">The sequence shown here is derived from an EMBL/GenBank/DDBJ whole genome shotgun (WGS) entry which is preliminary data.</text>
</comment>
<feature type="transmembrane region" description="Helical" evidence="1">
    <location>
        <begin position="61"/>
        <end position="82"/>
    </location>
</feature>
<keyword evidence="1" id="KW-0812">Transmembrane</keyword>
<keyword evidence="1" id="KW-0472">Membrane</keyword>
<evidence type="ECO:0000256" key="1">
    <source>
        <dbReference type="SAM" id="Phobius"/>
    </source>
</evidence>
<accession>X1L181</accession>
<keyword evidence="1" id="KW-1133">Transmembrane helix</keyword>
<name>X1L181_9ZZZZ</name>